<protein>
    <submittedName>
        <fullName evidence="6">Flavin reductase family protein</fullName>
    </submittedName>
</protein>
<dbReference type="InterPro" id="IPR002563">
    <property type="entry name" value="Flavin_Rdtase-like_dom"/>
</dbReference>
<keyword evidence="2" id="KW-0285">Flavoprotein</keyword>
<comment type="cofactor">
    <cofactor evidence="1">
        <name>FMN</name>
        <dbReference type="ChEBI" id="CHEBI:58210"/>
    </cofactor>
</comment>
<dbReference type="SUPFAM" id="SSF50475">
    <property type="entry name" value="FMN-binding split barrel"/>
    <property type="match status" value="1"/>
</dbReference>
<evidence type="ECO:0000256" key="2">
    <source>
        <dbReference type="ARBA" id="ARBA00022630"/>
    </source>
</evidence>
<dbReference type="Pfam" id="PF01613">
    <property type="entry name" value="Flavin_Reduct"/>
    <property type="match status" value="1"/>
</dbReference>
<name>A0ABT3MZD3_9GAMM</name>
<evidence type="ECO:0000313" key="6">
    <source>
        <dbReference type="EMBL" id="MCW7554727.1"/>
    </source>
</evidence>
<dbReference type="Proteomes" id="UP001209854">
    <property type="component" value="Unassembled WGS sequence"/>
</dbReference>
<dbReference type="RefSeq" id="WP_262564491.1">
    <property type="nucleotide sequence ID" value="NZ_JAPFCC010000001.1"/>
</dbReference>
<feature type="domain" description="Flavin reductase like" evidence="5">
    <location>
        <begin position="19"/>
        <end position="175"/>
    </location>
</feature>
<comment type="similarity">
    <text evidence="4">Belongs to the flavoredoxin family.</text>
</comment>
<sequence>MHIDPTATPVKDVYKLLISTVTPRPIAWVSSIDDQGIVNLAPFSFFNVVSVNPPVLGFSPLLDGTGKSKDTLNNIRNTGEFVVNVVSHHIADAMNQTSAPYEHHIDELQQAGLTAMPSSLVKPPSVKEAMVHYECRLHDLISFGNDPLAGNLILGQICHIHVNDELKDGDRINVSKLDTVGRMEGSYYSTTRDRFAIDRPILD</sequence>
<evidence type="ECO:0000256" key="1">
    <source>
        <dbReference type="ARBA" id="ARBA00001917"/>
    </source>
</evidence>
<gene>
    <name evidence="6" type="ORF">NX722_19320</name>
</gene>
<organism evidence="6 7">
    <name type="scientific">Endozoicomonas gorgoniicola</name>
    <dbReference type="NCBI Taxonomy" id="1234144"/>
    <lineage>
        <taxon>Bacteria</taxon>
        <taxon>Pseudomonadati</taxon>
        <taxon>Pseudomonadota</taxon>
        <taxon>Gammaproteobacteria</taxon>
        <taxon>Oceanospirillales</taxon>
        <taxon>Endozoicomonadaceae</taxon>
        <taxon>Endozoicomonas</taxon>
    </lineage>
</organism>
<evidence type="ECO:0000313" key="7">
    <source>
        <dbReference type="Proteomes" id="UP001209854"/>
    </source>
</evidence>
<reference evidence="6 7" key="1">
    <citation type="submission" date="2022-10" db="EMBL/GenBank/DDBJ databases">
        <title>High-quality genome sequences of two octocoral-associated bacteria, Endozoicomonas euniceicola EF212 and Endozoicomonas gorgoniicola PS125.</title>
        <authorList>
            <person name="Chiou Y.-J."/>
            <person name="Chen Y.-H."/>
        </authorList>
    </citation>
    <scope>NUCLEOTIDE SEQUENCE [LARGE SCALE GENOMIC DNA]</scope>
    <source>
        <strain evidence="6 7">PS125</strain>
    </source>
</reference>
<keyword evidence="7" id="KW-1185">Reference proteome</keyword>
<dbReference type="PANTHER" id="PTHR33798">
    <property type="entry name" value="FLAVOPROTEIN OXYGENASE"/>
    <property type="match status" value="1"/>
</dbReference>
<dbReference type="InterPro" id="IPR012349">
    <property type="entry name" value="Split_barrel_FMN-bd"/>
</dbReference>
<keyword evidence="3" id="KW-0288">FMN</keyword>
<proteinExistence type="inferred from homology"/>
<comment type="caution">
    <text evidence="6">The sequence shown here is derived from an EMBL/GenBank/DDBJ whole genome shotgun (WGS) entry which is preliminary data.</text>
</comment>
<dbReference type="Gene3D" id="2.30.110.10">
    <property type="entry name" value="Electron Transport, Fmn-binding Protein, Chain A"/>
    <property type="match status" value="1"/>
</dbReference>
<accession>A0ABT3MZD3</accession>
<evidence type="ECO:0000256" key="3">
    <source>
        <dbReference type="ARBA" id="ARBA00022643"/>
    </source>
</evidence>
<dbReference type="EMBL" id="JAPFCC010000001">
    <property type="protein sequence ID" value="MCW7554727.1"/>
    <property type="molecule type" value="Genomic_DNA"/>
</dbReference>
<dbReference type="SMART" id="SM00903">
    <property type="entry name" value="Flavin_Reduct"/>
    <property type="match status" value="1"/>
</dbReference>
<evidence type="ECO:0000256" key="4">
    <source>
        <dbReference type="ARBA" id="ARBA00038054"/>
    </source>
</evidence>
<dbReference type="PANTHER" id="PTHR33798:SF5">
    <property type="entry name" value="FLAVIN REDUCTASE LIKE DOMAIN-CONTAINING PROTEIN"/>
    <property type="match status" value="1"/>
</dbReference>
<evidence type="ECO:0000259" key="5">
    <source>
        <dbReference type="SMART" id="SM00903"/>
    </source>
</evidence>